<gene>
    <name evidence="1" type="ORF">HGB38_12525</name>
</gene>
<dbReference type="AlphaFoldDB" id="A0A7X6R344"/>
<sequence>MRLLVASPLGNVIEPTLSASFPAAKVIVARDRAEVVHAVTGIEKLDVVIADLVWNDPEQEFRFDGLDVLDMVRESRAGTAVLLAGQGHSMEQDHLDEAYHRADEIAGVHEKATGVAALLSAIRQAADGERLPNRRATNGIPSLYELFTGRDGVIAGRLAGAIASGRTWDPASLAAAAEVDLDAAYSLADGYLGRIIAQRLENESHGELTSAVVYRWCGLHARYLMSWCRRNGHTEVLTHGDES</sequence>
<dbReference type="RefSeq" id="WP_062969747.1">
    <property type="nucleotide sequence ID" value="NZ_JAAXOS010000005.1"/>
</dbReference>
<keyword evidence="2" id="KW-1185">Reference proteome</keyword>
<protein>
    <submittedName>
        <fullName evidence="1">Response regulator</fullName>
    </submittedName>
</protein>
<dbReference type="Proteomes" id="UP000540698">
    <property type="component" value="Unassembled WGS sequence"/>
</dbReference>
<comment type="caution">
    <text evidence="1">The sequence shown here is derived from an EMBL/GenBank/DDBJ whole genome shotgun (WGS) entry which is preliminary data.</text>
</comment>
<accession>A0A7X6R344</accession>
<name>A0A7X6R344_9NOCA</name>
<evidence type="ECO:0000313" key="2">
    <source>
        <dbReference type="Proteomes" id="UP000540698"/>
    </source>
</evidence>
<reference evidence="1 2" key="1">
    <citation type="submission" date="2020-04" db="EMBL/GenBank/DDBJ databases">
        <title>MicrobeNet Type strains.</title>
        <authorList>
            <person name="Nicholson A.C."/>
        </authorList>
    </citation>
    <scope>NUCLEOTIDE SEQUENCE [LARGE SCALE GENOMIC DNA]</scope>
    <source>
        <strain evidence="1 2">DSM 44956</strain>
    </source>
</reference>
<evidence type="ECO:0000313" key="1">
    <source>
        <dbReference type="EMBL" id="NKY27040.1"/>
    </source>
</evidence>
<organism evidence="1 2">
    <name type="scientific">Nocardia gamkensis</name>
    <dbReference type="NCBI Taxonomy" id="352869"/>
    <lineage>
        <taxon>Bacteria</taxon>
        <taxon>Bacillati</taxon>
        <taxon>Actinomycetota</taxon>
        <taxon>Actinomycetes</taxon>
        <taxon>Mycobacteriales</taxon>
        <taxon>Nocardiaceae</taxon>
        <taxon>Nocardia</taxon>
    </lineage>
</organism>
<proteinExistence type="predicted"/>
<dbReference type="EMBL" id="JAAXOS010000005">
    <property type="protein sequence ID" value="NKY27040.1"/>
    <property type="molecule type" value="Genomic_DNA"/>
</dbReference>